<accession>A0A0W0EWU6</accession>
<feature type="coiled-coil region" evidence="1">
    <location>
        <begin position="29"/>
        <end position="63"/>
    </location>
</feature>
<reference evidence="3 4" key="1">
    <citation type="submission" date="2015-12" db="EMBL/GenBank/DDBJ databases">
        <title>Draft genome sequence of Moniliophthora roreri, the causal agent of frosty pod rot of cacao.</title>
        <authorList>
            <person name="Aime M.C."/>
            <person name="Diaz-Valderrama J.R."/>
            <person name="Kijpornyongpan T."/>
            <person name="Phillips-Mora W."/>
        </authorList>
    </citation>
    <scope>NUCLEOTIDE SEQUENCE [LARGE SCALE GENOMIC DNA]</scope>
    <source>
        <strain evidence="3 4">MCA 2952</strain>
    </source>
</reference>
<dbReference type="Gene3D" id="3.80.10.10">
    <property type="entry name" value="Ribonuclease Inhibitor"/>
    <property type="match status" value="1"/>
</dbReference>
<dbReference type="PANTHER" id="PTHR38926:SF5">
    <property type="entry name" value="F-BOX AND LEUCINE-RICH REPEAT PROTEIN 6"/>
    <property type="match status" value="1"/>
</dbReference>
<evidence type="ECO:0008006" key="5">
    <source>
        <dbReference type="Google" id="ProtNLM"/>
    </source>
</evidence>
<feature type="region of interest" description="Disordered" evidence="2">
    <location>
        <begin position="557"/>
        <end position="582"/>
    </location>
</feature>
<gene>
    <name evidence="3" type="ORF">WG66_18908</name>
</gene>
<protein>
    <recommendedName>
        <fullName evidence="5">F-box domain-containing protein</fullName>
    </recommendedName>
</protein>
<dbReference type="eggNOG" id="ENOG502SVC6">
    <property type="taxonomic scope" value="Eukaryota"/>
</dbReference>
<evidence type="ECO:0000256" key="2">
    <source>
        <dbReference type="SAM" id="MobiDB-lite"/>
    </source>
</evidence>
<keyword evidence="1" id="KW-0175">Coiled coil</keyword>
<dbReference type="InterPro" id="IPR032675">
    <property type="entry name" value="LRR_dom_sf"/>
</dbReference>
<evidence type="ECO:0000313" key="3">
    <source>
        <dbReference type="EMBL" id="KTB28507.1"/>
    </source>
</evidence>
<dbReference type="Proteomes" id="UP000054988">
    <property type="component" value="Unassembled WGS sequence"/>
</dbReference>
<evidence type="ECO:0000313" key="4">
    <source>
        <dbReference type="Proteomes" id="UP000054988"/>
    </source>
</evidence>
<sequence length="582" mass="65408">MGAHGRPGYLESPFINRFGTNFAPSPEEISKIQELLDEPEKRLEALEAEISRLQSQREELKFFIDNHRSLLSPIRRISTDILREVFMRCLPEDYLPTNDICEAPLLLTSICRSWHEVAISTPRLWNRIHISLRYPLSPVNNFFRSWMQTSSEGLKLWLERSGKVPLTLSLRTSPGWGRQRGGHTYGDTAELEGLYADFFRLLFPYASRWKSLSLTVTPAVRDVLGELSVGKLTLLEEFKMNPDYITDLGAWEALSIIFRHSPSLHVLHLTGAPLELPIPWGNLTEVVLNSSFPGELLPSQAIQVLSLSSASLRRCVLHLQLSRGSVLPSQDTPVVLPYLHTLDIRFRSVRVEYTGLTSAVISELEHLFGAIVAPMLKNISLTNQAFLPEAFNRLPFLDFLRRSACSLSSLHLDLRVTAIAVVMSLQQVPSLIELKIRGVTAREWSEEAESPAPLSDFFHALTPSSMNTSAVVCPNLEIFTCTGCSPCHAASLLALAEARSGTSGGSQSQHSGVEKSLKRMKVVFRAFIEDTDTPFRLKSLREKGMWIQWSSPRDERTLLDRPLQSDRNPSREESVPIGDHSY</sequence>
<dbReference type="AlphaFoldDB" id="A0A0W0EWU6"/>
<dbReference type="SUPFAM" id="SSF52047">
    <property type="entry name" value="RNI-like"/>
    <property type="match status" value="1"/>
</dbReference>
<proteinExistence type="predicted"/>
<comment type="caution">
    <text evidence="3">The sequence shown here is derived from an EMBL/GenBank/DDBJ whole genome shotgun (WGS) entry which is preliminary data.</text>
</comment>
<organism evidence="3 4">
    <name type="scientific">Moniliophthora roreri</name>
    <name type="common">Frosty pod rot fungus</name>
    <name type="synonym">Monilia roreri</name>
    <dbReference type="NCBI Taxonomy" id="221103"/>
    <lineage>
        <taxon>Eukaryota</taxon>
        <taxon>Fungi</taxon>
        <taxon>Dikarya</taxon>
        <taxon>Basidiomycota</taxon>
        <taxon>Agaricomycotina</taxon>
        <taxon>Agaricomycetes</taxon>
        <taxon>Agaricomycetidae</taxon>
        <taxon>Agaricales</taxon>
        <taxon>Marasmiineae</taxon>
        <taxon>Marasmiaceae</taxon>
        <taxon>Moniliophthora</taxon>
    </lineage>
</organism>
<dbReference type="PANTHER" id="PTHR38926">
    <property type="entry name" value="F-BOX DOMAIN CONTAINING PROTEIN, EXPRESSED"/>
    <property type="match status" value="1"/>
</dbReference>
<name>A0A0W0EWU6_MONRR</name>
<evidence type="ECO:0000256" key="1">
    <source>
        <dbReference type="SAM" id="Coils"/>
    </source>
</evidence>
<dbReference type="EMBL" id="LATX01002471">
    <property type="protein sequence ID" value="KTB28507.1"/>
    <property type="molecule type" value="Genomic_DNA"/>
</dbReference>